<dbReference type="SUPFAM" id="SSF54648">
    <property type="entry name" value="DLC"/>
    <property type="match status" value="1"/>
</dbReference>
<evidence type="ECO:0000313" key="1">
    <source>
        <dbReference type="EMBL" id="MBX06400.1"/>
    </source>
</evidence>
<dbReference type="SMART" id="SM01375">
    <property type="entry name" value="Dynein_light"/>
    <property type="match status" value="1"/>
</dbReference>
<accession>A0A2P2KL30</accession>
<dbReference type="Pfam" id="PF01221">
    <property type="entry name" value="Dynein_light"/>
    <property type="match status" value="1"/>
</dbReference>
<dbReference type="Gene3D" id="3.30.740.10">
    <property type="entry name" value="Protein Inhibitor Of Neuronal Nitric Oxide Synthase"/>
    <property type="match status" value="1"/>
</dbReference>
<dbReference type="InterPro" id="IPR037177">
    <property type="entry name" value="DLC_sf"/>
</dbReference>
<dbReference type="InterPro" id="IPR001372">
    <property type="entry name" value="Dynein_light_chain_typ-1/2"/>
</dbReference>
<protein>
    <submittedName>
        <fullName evidence="1">Uncharacterized protein MANES_04G129300</fullName>
    </submittedName>
</protein>
<organism evidence="1">
    <name type="scientific">Rhizophora mucronata</name>
    <name type="common">Asiatic mangrove</name>
    <dbReference type="NCBI Taxonomy" id="61149"/>
    <lineage>
        <taxon>Eukaryota</taxon>
        <taxon>Viridiplantae</taxon>
        <taxon>Streptophyta</taxon>
        <taxon>Embryophyta</taxon>
        <taxon>Tracheophyta</taxon>
        <taxon>Spermatophyta</taxon>
        <taxon>Magnoliopsida</taxon>
        <taxon>eudicotyledons</taxon>
        <taxon>Gunneridae</taxon>
        <taxon>Pentapetalae</taxon>
        <taxon>rosids</taxon>
        <taxon>fabids</taxon>
        <taxon>Malpighiales</taxon>
        <taxon>Rhizophoraceae</taxon>
        <taxon>Rhizophora</taxon>
    </lineage>
</organism>
<sequence>MLEGKALIEDTDMPVKMQNQAMACASEALDLYDVFDCRSIAAHIKKVHSFTNTHTHTQRNMALCLIYSFSLIPKNIFVVVETEIFPLVLRQVSGKNFQLMWNASFGYLFILSDFFCGKLAGF</sequence>
<dbReference type="GO" id="GO:0030286">
    <property type="term" value="C:dynein complex"/>
    <property type="evidence" value="ECO:0007669"/>
    <property type="project" value="InterPro"/>
</dbReference>
<dbReference type="AlphaFoldDB" id="A0A2P2KL30"/>
<name>A0A2P2KL30_RHIMU</name>
<reference evidence="1" key="1">
    <citation type="submission" date="2018-02" db="EMBL/GenBank/DDBJ databases">
        <title>Rhizophora mucronata_Transcriptome.</title>
        <authorList>
            <person name="Meera S.P."/>
            <person name="Sreeshan A."/>
            <person name="Augustine A."/>
        </authorList>
    </citation>
    <scope>NUCLEOTIDE SEQUENCE</scope>
    <source>
        <tissue evidence="1">Leaf</tissue>
    </source>
</reference>
<proteinExistence type="predicted"/>
<dbReference type="EMBL" id="GGEC01025916">
    <property type="protein sequence ID" value="MBX06400.1"/>
    <property type="molecule type" value="Transcribed_RNA"/>
</dbReference>
<dbReference type="GO" id="GO:0007017">
    <property type="term" value="P:microtubule-based process"/>
    <property type="evidence" value="ECO:0007669"/>
    <property type="project" value="InterPro"/>
</dbReference>